<dbReference type="Proteomes" id="UP000007254">
    <property type="component" value="Chromosome"/>
</dbReference>
<dbReference type="OrthoDB" id="9809147at2"/>
<gene>
    <name evidence="2" type="ordered locus">Spith_0210</name>
</gene>
<dbReference type="EMBL" id="CP002903">
    <property type="protein sequence ID" value="AEJ60497.1"/>
    <property type="molecule type" value="Genomic_DNA"/>
</dbReference>
<keyword evidence="3" id="KW-1185">Reference proteome</keyword>
<dbReference type="PANTHER" id="PTHR36179">
    <property type="entry name" value="LUD_DOM DOMAIN-CONTAINING PROTEIN"/>
    <property type="match status" value="1"/>
</dbReference>
<dbReference type="RefSeq" id="WP_014623899.1">
    <property type="nucleotide sequence ID" value="NC_017583.1"/>
</dbReference>
<evidence type="ECO:0000313" key="2">
    <source>
        <dbReference type="EMBL" id="AEJ60497.1"/>
    </source>
</evidence>
<accession>G0GCS8</accession>
<dbReference type="Pfam" id="PF02589">
    <property type="entry name" value="LUD_dom"/>
    <property type="match status" value="1"/>
</dbReference>
<dbReference type="InterPro" id="IPR003741">
    <property type="entry name" value="LUD_dom"/>
</dbReference>
<reference evidence="2 3" key="1">
    <citation type="submission" date="2011-06" db="EMBL/GenBank/DDBJ databases">
        <title>The complete genome of Spirochaeta thermophila DSM 6578.</title>
        <authorList>
            <consortium name="US DOE Joint Genome Institute (JGI-PGF)"/>
            <person name="Lucas S."/>
            <person name="Lapidus A."/>
            <person name="Bruce D."/>
            <person name="Goodwin L."/>
            <person name="Pitluck S."/>
            <person name="Peters L."/>
            <person name="Kyrpides N."/>
            <person name="Mavromatis K."/>
            <person name="Ivanova N."/>
            <person name="Mikailova N."/>
            <person name="Pagani I."/>
            <person name="Chertkov O."/>
            <person name="Detter J.C."/>
            <person name="Tapia R."/>
            <person name="Han C."/>
            <person name="Land M."/>
            <person name="Hauser L."/>
            <person name="Markowitz V."/>
            <person name="Cheng J.-F."/>
            <person name="Hugenholtz P."/>
            <person name="Woyke T."/>
            <person name="Wu D."/>
            <person name="Spring S."/>
            <person name="Merkhoffer B."/>
            <person name="Schneider S."/>
            <person name="Klenk H.-P."/>
            <person name="Eisen J.A."/>
        </authorList>
    </citation>
    <scope>NUCLEOTIDE SEQUENCE [LARGE SCALE GENOMIC DNA]</scope>
    <source>
        <strain evidence="3">ATCC 700085 / DSM 6578 / Z-1203</strain>
    </source>
</reference>
<protein>
    <recommendedName>
        <fullName evidence="1">LUD domain-containing protein</fullName>
    </recommendedName>
</protein>
<evidence type="ECO:0000259" key="1">
    <source>
        <dbReference type="Pfam" id="PF02589"/>
    </source>
</evidence>
<dbReference type="PANTHER" id="PTHR36179:SF2">
    <property type="entry name" value="LUD DOMAIN-CONTAINING PROTEIN"/>
    <property type="match status" value="1"/>
</dbReference>
<dbReference type="KEGG" id="stq:Spith_0210"/>
<name>G0GCS8_WINT7</name>
<sequence>MPTAEVLREFSLARAKEVKRVFERRGFEVFVAPSVAESREVVERIVPEDALVAWGGSMTLEESGIKDLLRTGPYRVLDRDRAASAEEVERIYRETFSCDYFFMSANALSLDGHIVNIDGRGNRLAALLFGPRYVVMVVGWNKVAATLDEALARAKHLAAPLNATRLEKHTPCRRSTVCEDCLGDESICSHTVITRRSVPRGRIKLILVGQRLGF</sequence>
<feature type="domain" description="LUD" evidence="1">
    <location>
        <begin position="16"/>
        <end position="208"/>
    </location>
</feature>
<dbReference type="HOGENOM" id="CLU_107893_1_0_12"/>
<proteinExistence type="predicted"/>
<evidence type="ECO:0000313" key="3">
    <source>
        <dbReference type="Proteomes" id="UP000007254"/>
    </source>
</evidence>
<dbReference type="AlphaFoldDB" id="G0GCS8"/>
<dbReference type="STRING" id="869211.Spith_0210"/>
<organism evidence="2 3">
    <name type="scientific">Winmispira thermophila (strain ATCC 700085 / DSM 6578 / Z-1203)</name>
    <name type="common">Spirochaeta thermophila</name>
    <dbReference type="NCBI Taxonomy" id="869211"/>
    <lineage>
        <taxon>Bacteria</taxon>
        <taxon>Pseudomonadati</taxon>
        <taxon>Spirochaetota</taxon>
        <taxon>Spirochaetia</taxon>
        <taxon>Winmispirales</taxon>
        <taxon>Winmispiraceae</taxon>
        <taxon>Winmispira</taxon>
    </lineage>
</organism>